<reference evidence="1 2" key="1">
    <citation type="journal article" date="2015" name="Environ. Microbiol.">
        <title>Methane oxidation coupled to nitrate reduction under hypoxia by the Gammaproteobacterium Methylomonas denitrificans, sp. nov. type strain FJG1.</title>
        <authorList>
            <person name="Kits K.D."/>
            <person name="Klotz M.G."/>
            <person name="Stein L.Y."/>
        </authorList>
    </citation>
    <scope>NUCLEOTIDE SEQUENCE [LARGE SCALE GENOMIC DNA]</scope>
    <source>
        <strain evidence="1 2">FJG1</strain>
    </source>
</reference>
<evidence type="ECO:0000313" key="1">
    <source>
        <dbReference type="EMBL" id="AMK76422.1"/>
    </source>
</evidence>
<accession>A0A126T2Y0</accession>
<protein>
    <recommendedName>
        <fullName evidence="3">DUF2846 domain-containing protein</fullName>
    </recommendedName>
</protein>
<name>A0A126T2Y0_9GAMM</name>
<dbReference type="AlphaFoldDB" id="A0A126T2Y0"/>
<evidence type="ECO:0000313" key="2">
    <source>
        <dbReference type="Proteomes" id="UP000030512"/>
    </source>
</evidence>
<organism evidence="1 2">
    <name type="scientific">Methylomonas denitrificans</name>
    <dbReference type="NCBI Taxonomy" id="1538553"/>
    <lineage>
        <taxon>Bacteria</taxon>
        <taxon>Pseudomonadati</taxon>
        <taxon>Pseudomonadota</taxon>
        <taxon>Gammaproteobacteria</taxon>
        <taxon>Methylococcales</taxon>
        <taxon>Methylococcaceae</taxon>
        <taxon>Methylomonas</taxon>
    </lineage>
</organism>
<dbReference type="KEGG" id="mdn:JT25_007945"/>
<dbReference type="OrthoDB" id="5567393at2"/>
<proteinExistence type="predicted"/>
<evidence type="ECO:0008006" key="3">
    <source>
        <dbReference type="Google" id="ProtNLM"/>
    </source>
</evidence>
<dbReference type="PROSITE" id="PS51257">
    <property type="entry name" value="PROKAR_LIPOPROTEIN"/>
    <property type="match status" value="1"/>
</dbReference>
<dbReference type="Proteomes" id="UP000030512">
    <property type="component" value="Chromosome"/>
</dbReference>
<dbReference type="RefSeq" id="WP_036273555.1">
    <property type="nucleotide sequence ID" value="NZ_CP014476.1"/>
</dbReference>
<sequence length="137" mass="15049">MKNVITIIATSMLCSCGFMTPAKQYPGDSLGADDIAVIQSFVGTPFADDYHATIIGYTKIEPNGSGERKEFGLPGFTDYPSEIHVLPGEYEIQVYCFKGFSSHRPKKTLTLQAGQTYLLKCDVRNDQAFIGVNSQPK</sequence>
<gene>
    <name evidence="1" type="ORF">JT25_007945</name>
</gene>
<keyword evidence="2" id="KW-1185">Reference proteome</keyword>
<dbReference type="EMBL" id="CP014476">
    <property type="protein sequence ID" value="AMK76422.1"/>
    <property type="molecule type" value="Genomic_DNA"/>
</dbReference>